<dbReference type="NCBIfam" id="NF004855">
    <property type="entry name" value="PRK06208.1"/>
    <property type="match status" value="1"/>
</dbReference>
<reference evidence="3 4" key="1">
    <citation type="submission" date="2016-10" db="EMBL/GenBank/DDBJ databases">
        <authorList>
            <person name="de Groot N.N."/>
        </authorList>
    </citation>
    <scope>NUCLEOTIDE SEQUENCE [LARGE SCALE GENOMIC DNA]</scope>
    <source>
        <strain evidence="3 4">DSM 21632</strain>
    </source>
</reference>
<dbReference type="PANTHER" id="PTHR10672">
    <property type="entry name" value="ADDUCIN"/>
    <property type="match status" value="1"/>
</dbReference>
<dbReference type="AlphaFoldDB" id="A0A1G8F8L5"/>
<dbReference type="Proteomes" id="UP000199163">
    <property type="component" value="Unassembled WGS sequence"/>
</dbReference>
<name>A0A1G8F8L5_9BACI</name>
<dbReference type="SMART" id="SM01007">
    <property type="entry name" value="Aldolase_II"/>
    <property type="match status" value="1"/>
</dbReference>
<accession>A0A1G8F8L5</accession>
<dbReference type="GO" id="GO:0005856">
    <property type="term" value="C:cytoskeleton"/>
    <property type="evidence" value="ECO:0007669"/>
    <property type="project" value="TreeGrafter"/>
</dbReference>
<dbReference type="EMBL" id="FNDK01000011">
    <property type="protein sequence ID" value="SDH78440.1"/>
    <property type="molecule type" value="Genomic_DNA"/>
</dbReference>
<dbReference type="RefSeq" id="WP_091273682.1">
    <property type="nucleotide sequence ID" value="NZ_FNDK01000011.1"/>
</dbReference>
<dbReference type="InterPro" id="IPR001303">
    <property type="entry name" value="Aldolase_II/adducin_N"/>
</dbReference>
<dbReference type="Gene3D" id="3.40.225.10">
    <property type="entry name" value="Class II aldolase/adducin N-terminal domain"/>
    <property type="match status" value="1"/>
</dbReference>
<proteinExistence type="inferred from homology"/>
<comment type="similarity">
    <text evidence="1">Belongs to the aldolase class II family.</text>
</comment>
<dbReference type="GO" id="GO:0051015">
    <property type="term" value="F:actin filament binding"/>
    <property type="evidence" value="ECO:0007669"/>
    <property type="project" value="TreeGrafter"/>
</dbReference>
<evidence type="ECO:0000259" key="2">
    <source>
        <dbReference type="SMART" id="SM01007"/>
    </source>
</evidence>
<dbReference type="OrthoDB" id="9794581at2"/>
<gene>
    <name evidence="3" type="ORF">SAMN05192534_11188</name>
</gene>
<evidence type="ECO:0000256" key="1">
    <source>
        <dbReference type="ARBA" id="ARBA00037961"/>
    </source>
</evidence>
<dbReference type="SUPFAM" id="SSF53639">
    <property type="entry name" value="AraD/HMP-PK domain-like"/>
    <property type="match status" value="1"/>
</dbReference>
<dbReference type="FunFam" id="3.40.225.10:FF:000009">
    <property type="entry name" value="Class II aldolase/adducin N-terminal"/>
    <property type="match status" value="1"/>
</dbReference>
<organism evidence="3 4">
    <name type="scientific">Alteribacillus persepolensis</name>
    <dbReference type="NCBI Taxonomy" id="568899"/>
    <lineage>
        <taxon>Bacteria</taxon>
        <taxon>Bacillati</taxon>
        <taxon>Bacillota</taxon>
        <taxon>Bacilli</taxon>
        <taxon>Bacillales</taxon>
        <taxon>Bacillaceae</taxon>
        <taxon>Alteribacillus</taxon>
    </lineage>
</organism>
<sequence length="254" mass="28337">MGNEELVTAPKFKTVEEERLHRKNRLAGAFRLFSKFGFDEGLAGHITVRDPEYTDYFWVNPFAVHFSLIQTSDLVLVNEEGEVVEGKTTAVNKAALAIHTPIHKARPDVDAAAHTHGLYGKTWSTLGRLLDPINQDACAFYEDHSIIADYNGVVYEGEEGQKIVETLGNRKGVILGNHGLLTVGQSVEEAAWWYISMERCCQSQLMAESVGKPKLIDHEKAKLTSQQVGAPWAGEAQFNLLYDRIVKEQPDLLN</sequence>
<dbReference type="InterPro" id="IPR036409">
    <property type="entry name" value="Aldolase_II/adducin_N_sf"/>
</dbReference>
<dbReference type="Pfam" id="PF00596">
    <property type="entry name" value="Aldolase_II"/>
    <property type="match status" value="1"/>
</dbReference>
<keyword evidence="4" id="KW-1185">Reference proteome</keyword>
<protein>
    <submittedName>
        <fullName evidence="3">Ribulose-5-phosphate 4-epimerase/Fuculose-1-phosphate aldolase</fullName>
    </submittedName>
</protein>
<dbReference type="STRING" id="568899.SAMN05192534_11188"/>
<dbReference type="PANTHER" id="PTHR10672:SF3">
    <property type="entry name" value="PROTEIN HU-LI TAI SHAO"/>
    <property type="match status" value="1"/>
</dbReference>
<feature type="domain" description="Class II aldolase/adducin N-terminal" evidence="2">
    <location>
        <begin position="24"/>
        <end position="205"/>
    </location>
</feature>
<evidence type="ECO:0000313" key="3">
    <source>
        <dbReference type="EMBL" id="SDH78440.1"/>
    </source>
</evidence>
<dbReference type="InterPro" id="IPR051017">
    <property type="entry name" value="Aldolase-II_Adducin_sf"/>
</dbReference>
<evidence type="ECO:0000313" key="4">
    <source>
        <dbReference type="Proteomes" id="UP000199163"/>
    </source>
</evidence>